<protein>
    <submittedName>
        <fullName evidence="2">Uncharacterized protein</fullName>
    </submittedName>
</protein>
<evidence type="ECO:0000256" key="1">
    <source>
        <dbReference type="SAM" id="MobiDB-lite"/>
    </source>
</evidence>
<dbReference type="Proteomes" id="UP000634136">
    <property type="component" value="Unassembled WGS sequence"/>
</dbReference>
<feature type="compositionally biased region" description="Basic and acidic residues" evidence="1">
    <location>
        <begin position="1"/>
        <end position="21"/>
    </location>
</feature>
<organism evidence="2 3">
    <name type="scientific">Senna tora</name>
    <dbReference type="NCBI Taxonomy" id="362788"/>
    <lineage>
        <taxon>Eukaryota</taxon>
        <taxon>Viridiplantae</taxon>
        <taxon>Streptophyta</taxon>
        <taxon>Embryophyta</taxon>
        <taxon>Tracheophyta</taxon>
        <taxon>Spermatophyta</taxon>
        <taxon>Magnoliopsida</taxon>
        <taxon>eudicotyledons</taxon>
        <taxon>Gunneridae</taxon>
        <taxon>Pentapetalae</taxon>
        <taxon>rosids</taxon>
        <taxon>fabids</taxon>
        <taxon>Fabales</taxon>
        <taxon>Fabaceae</taxon>
        <taxon>Caesalpinioideae</taxon>
        <taxon>Cassia clade</taxon>
        <taxon>Senna</taxon>
    </lineage>
</organism>
<evidence type="ECO:0000313" key="2">
    <source>
        <dbReference type="EMBL" id="KAF7819904.1"/>
    </source>
</evidence>
<feature type="compositionally biased region" description="Basic residues" evidence="1">
    <location>
        <begin position="22"/>
        <end position="31"/>
    </location>
</feature>
<comment type="caution">
    <text evidence="2">The sequence shown here is derived from an EMBL/GenBank/DDBJ whole genome shotgun (WGS) entry which is preliminary data.</text>
</comment>
<gene>
    <name evidence="2" type="ORF">G2W53_025359</name>
</gene>
<accession>A0A834WK71</accession>
<dbReference type="EMBL" id="JAAIUW010000008">
    <property type="protein sequence ID" value="KAF7819904.1"/>
    <property type="molecule type" value="Genomic_DNA"/>
</dbReference>
<proteinExistence type="predicted"/>
<keyword evidence="3" id="KW-1185">Reference proteome</keyword>
<sequence length="85" mass="9613">MPQPSFKDHRSDRIGGKDPRNSRKLRMKKKGSIPNAGSEWSKARIEFEGRNNICVKEREEGSVKSLNHTVCLIDASKTRETKGMA</sequence>
<dbReference type="AlphaFoldDB" id="A0A834WK71"/>
<feature type="region of interest" description="Disordered" evidence="1">
    <location>
        <begin position="1"/>
        <end position="38"/>
    </location>
</feature>
<evidence type="ECO:0000313" key="3">
    <source>
        <dbReference type="Proteomes" id="UP000634136"/>
    </source>
</evidence>
<name>A0A834WK71_9FABA</name>
<reference evidence="2" key="1">
    <citation type="submission" date="2020-09" db="EMBL/GenBank/DDBJ databases">
        <title>Genome-Enabled Discovery of Anthraquinone Biosynthesis in Senna tora.</title>
        <authorList>
            <person name="Kang S.-H."/>
            <person name="Pandey R.P."/>
            <person name="Lee C.-M."/>
            <person name="Sim J.-S."/>
            <person name="Jeong J.-T."/>
            <person name="Choi B.-S."/>
            <person name="Jung M."/>
            <person name="Ginzburg D."/>
            <person name="Zhao K."/>
            <person name="Won S.Y."/>
            <person name="Oh T.-J."/>
            <person name="Yu Y."/>
            <person name="Kim N.-H."/>
            <person name="Lee O.R."/>
            <person name="Lee T.-H."/>
            <person name="Bashyal P."/>
            <person name="Kim T.-S."/>
            <person name="Lee W.-H."/>
            <person name="Kawkins C."/>
            <person name="Kim C.-K."/>
            <person name="Kim J.S."/>
            <person name="Ahn B.O."/>
            <person name="Rhee S.Y."/>
            <person name="Sohng J.K."/>
        </authorList>
    </citation>
    <scope>NUCLEOTIDE SEQUENCE</scope>
    <source>
        <tissue evidence="2">Leaf</tissue>
    </source>
</reference>